<evidence type="ECO:0000313" key="2">
    <source>
        <dbReference type="Proteomes" id="UP000233837"/>
    </source>
</evidence>
<accession>A0A2I0WH90</accession>
<protein>
    <submittedName>
        <fullName evidence="1">Protein FAR1-RELATED SEQUENCE 5</fullName>
    </submittedName>
</protein>
<reference evidence="1 2" key="2">
    <citation type="journal article" date="2017" name="Nature">
        <title>The Apostasia genome and the evolution of orchids.</title>
        <authorList>
            <person name="Zhang G.Q."/>
            <person name="Liu K.W."/>
            <person name="Li Z."/>
            <person name="Lohaus R."/>
            <person name="Hsiao Y.Y."/>
            <person name="Niu S.C."/>
            <person name="Wang J.Y."/>
            <person name="Lin Y.C."/>
            <person name="Xu Q."/>
            <person name="Chen L.J."/>
            <person name="Yoshida K."/>
            <person name="Fujiwara S."/>
            <person name="Wang Z.W."/>
            <person name="Zhang Y.Q."/>
            <person name="Mitsuda N."/>
            <person name="Wang M."/>
            <person name="Liu G.H."/>
            <person name="Pecoraro L."/>
            <person name="Huang H.X."/>
            <person name="Xiao X.J."/>
            <person name="Lin M."/>
            <person name="Wu X.Y."/>
            <person name="Wu W.L."/>
            <person name="Chen Y.Y."/>
            <person name="Chang S.B."/>
            <person name="Sakamoto S."/>
            <person name="Ohme-Takagi M."/>
            <person name="Yagi M."/>
            <person name="Zeng S.J."/>
            <person name="Shen C.Y."/>
            <person name="Yeh C.M."/>
            <person name="Luo Y.B."/>
            <person name="Tsai W.C."/>
            <person name="Van de Peer Y."/>
            <person name="Liu Z.J."/>
        </authorList>
    </citation>
    <scope>NUCLEOTIDE SEQUENCE [LARGE SCALE GENOMIC DNA]</scope>
    <source>
        <tissue evidence="1">The whole plant</tissue>
    </source>
</reference>
<name>A0A2I0WH90_9ASPA</name>
<gene>
    <name evidence="1" type="primary">FRS5</name>
    <name evidence="1" type="ORF">MA16_Dca019953</name>
</gene>
<dbReference type="Proteomes" id="UP000233837">
    <property type="component" value="Unassembled WGS sequence"/>
</dbReference>
<proteinExistence type="predicted"/>
<sequence>MVRFVIDEDGCWHVKRFIESHNHELASPVDRHLLRSCRNVVEEKASVLKSMIDAGIRIVNAYAYLTEEVGGCENVGFSKRDTYNFIQKEKIVRIEIGDTNSLIQLFKDQQVEDHMFAWDVQYDDQDRLLIFFG</sequence>
<dbReference type="PANTHER" id="PTHR47718:SF17">
    <property type="entry name" value="PROTEIN FAR1-RELATED SEQUENCE 5-LIKE"/>
    <property type="match status" value="1"/>
</dbReference>
<keyword evidence="2" id="KW-1185">Reference proteome</keyword>
<organism evidence="1 2">
    <name type="scientific">Dendrobium catenatum</name>
    <dbReference type="NCBI Taxonomy" id="906689"/>
    <lineage>
        <taxon>Eukaryota</taxon>
        <taxon>Viridiplantae</taxon>
        <taxon>Streptophyta</taxon>
        <taxon>Embryophyta</taxon>
        <taxon>Tracheophyta</taxon>
        <taxon>Spermatophyta</taxon>
        <taxon>Magnoliopsida</taxon>
        <taxon>Liliopsida</taxon>
        <taxon>Asparagales</taxon>
        <taxon>Orchidaceae</taxon>
        <taxon>Epidendroideae</taxon>
        <taxon>Malaxideae</taxon>
        <taxon>Dendrobiinae</taxon>
        <taxon>Dendrobium</taxon>
    </lineage>
</organism>
<reference evidence="1 2" key="1">
    <citation type="journal article" date="2016" name="Sci. Rep.">
        <title>The Dendrobium catenatum Lindl. genome sequence provides insights into polysaccharide synthase, floral development and adaptive evolution.</title>
        <authorList>
            <person name="Zhang G.Q."/>
            <person name="Xu Q."/>
            <person name="Bian C."/>
            <person name="Tsai W.C."/>
            <person name="Yeh C.M."/>
            <person name="Liu K.W."/>
            <person name="Yoshida K."/>
            <person name="Zhang L.S."/>
            <person name="Chang S.B."/>
            <person name="Chen F."/>
            <person name="Shi Y."/>
            <person name="Su Y.Y."/>
            <person name="Zhang Y.Q."/>
            <person name="Chen L.J."/>
            <person name="Yin Y."/>
            <person name="Lin M."/>
            <person name="Huang H."/>
            <person name="Deng H."/>
            <person name="Wang Z.W."/>
            <person name="Zhu S.L."/>
            <person name="Zhao X."/>
            <person name="Deng C."/>
            <person name="Niu S.C."/>
            <person name="Huang J."/>
            <person name="Wang M."/>
            <person name="Liu G.H."/>
            <person name="Yang H.J."/>
            <person name="Xiao X.J."/>
            <person name="Hsiao Y.Y."/>
            <person name="Wu W.L."/>
            <person name="Chen Y.Y."/>
            <person name="Mitsuda N."/>
            <person name="Ohme-Takagi M."/>
            <person name="Luo Y.B."/>
            <person name="Van de Peer Y."/>
            <person name="Liu Z.J."/>
        </authorList>
    </citation>
    <scope>NUCLEOTIDE SEQUENCE [LARGE SCALE GENOMIC DNA]</scope>
    <source>
        <tissue evidence="1">The whole plant</tissue>
    </source>
</reference>
<dbReference type="AlphaFoldDB" id="A0A2I0WH90"/>
<dbReference type="PANTHER" id="PTHR47718">
    <property type="entry name" value="OS01G0519700 PROTEIN"/>
    <property type="match status" value="1"/>
</dbReference>
<dbReference type="EMBL" id="KZ502651">
    <property type="protein sequence ID" value="PKU75025.1"/>
    <property type="molecule type" value="Genomic_DNA"/>
</dbReference>
<evidence type="ECO:0000313" key="1">
    <source>
        <dbReference type="EMBL" id="PKU75025.1"/>
    </source>
</evidence>